<evidence type="ECO:0000313" key="3">
    <source>
        <dbReference type="Proteomes" id="UP000182059"/>
    </source>
</evidence>
<evidence type="ECO:0000256" key="1">
    <source>
        <dbReference type="SAM" id="Phobius"/>
    </source>
</evidence>
<feature type="transmembrane region" description="Helical" evidence="1">
    <location>
        <begin position="6"/>
        <end position="32"/>
    </location>
</feature>
<gene>
    <name evidence="2" type="ORF">AUK15_03060</name>
</gene>
<organism evidence="2 3">
    <name type="scientific">Candidatus Nomurabacteria bacterium CG2_30_43_9</name>
    <dbReference type="NCBI Taxonomy" id="1805283"/>
    <lineage>
        <taxon>Bacteria</taxon>
        <taxon>Candidatus Nomuraibacteriota</taxon>
    </lineage>
</organism>
<dbReference type="Proteomes" id="UP000182059">
    <property type="component" value="Unassembled WGS sequence"/>
</dbReference>
<sequence length="95" mass="11041">MNFKEFINYIINTVITPFFSIFLGAAVVFFLWNMMGVYRNNDNPEELAKVKKQAMWGIIAITVMVSMWGLVNFVTGSLKLNTTDRINLERFERPL</sequence>
<comment type="caution">
    <text evidence="2">The sequence shown here is derived from an EMBL/GenBank/DDBJ whole genome shotgun (WGS) entry which is preliminary data.</text>
</comment>
<protein>
    <submittedName>
        <fullName evidence="2">Uncharacterized protein</fullName>
    </submittedName>
</protein>
<keyword evidence="1" id="KW-0472">Membrane</keyword>
<feature type="transmembrane region" description="Helical" evidence="1">
    <location>
        <begin position="53"/>
        <end position="71"/>
    </location>
</feature>
<name>A0A1J5FWW7_9BACT</name>
<evidence type="ECO:0000313" key="2">
    <source>
        <dbReference type="EMBL" id="OIP64628.1"/>
    </source>
</evidence>
<reference evidence="2 3" key="1">
    <citation type="journal article" date="2016" name="Environ. Microbiol.">
        <title>Genomic resolution of a cold subsurface aquifer community provides metabolic insights for novel microbes adapted to high CO concentrations.</title>
        <authorList>
            <person name="Probst A.J."/>
            <person name="Castelle C.J."/>
            <person name="Singh A."/>
            <person name="Brown C.T."/>
            <person name="Anantharaman K."/>
            <person name="Sharon I."/>
            <person name="Hug L.A."/>
            <person name="Burstein D."/>
            <person name="Emerson J.B."/>
            <person name="Thomas B.C."/>
            <person name="Banfield J.F."/>
        </authorList>
    </citation>
    <scope>NUCLEOTIDE SEQUENCE [LARGE SCALE GENOMIC DNA]</scope>
    <source>
        <strain evidence="2">CG2_30_43_9</strain>
    </source>
</reference>
<dbReference type="InterPro" id="IPR043993">
    <property type="entry name" value="T4SS_pilin"/>
</dbReference>
<dbReference type="Pfam" id="PF18895">
    <property type="entry name" value="T4SS_pilin"/>
    <property type="match status" value="1"/>
</dbReference>
<accession>A0A1J5FWW7</accession>
<dbReference type="EMBL" id="MNYX01000073">
    <property type="protein sequence ID" value="OIP64628.1"/>
    <property type="molecule type" value="Genomic_DNA"/>
</dbReference>
<keyword evidence="1" id="KW-1133">Transmembrane helix</keyword>
<dbReference type="AlphaFoldDB" id="A0A1J5FWW7"/>
<proteinExistence type="predicted"/>
<keyword evidence="1" id="KW-0812">Transmembrane</keyword>